<evidence type="ECO:0000313" key="1">
    <source>
        <dbReference type="EMBL" id="MBS7525887.1"/>
    </source>
</evidence>
<comment type="caution">
    <text evidence="1">The sequence shown here is derived from an EMBL/GenBank/DDBJ whole genome shotgun (WGS) entry which is preliminary data.</text>
</comment>
<sequence length="317" mass="36548">MIHKIFRALEKTQSEALLSHLLEAAPLGVVILDDAFNYVYGNEQLKQLIHISDEPHSEKFGNLFQCSVVSQTESVCGTTRQCDNCKIRNTILSAGLLQRVVSNIKIKHSFSSQGTNVIKWFDLSVLPVNVERHQYFILMMNDQTDSMQRRIENELSGMVGKKMAGDVKLRFKEQVAALIRGRDDKAGDDVYLVSIAVGEDWQKSEGQIREMLHSFSNFVIQQLDQQMVFTHYAPEQLLLFFNDHDEARLGSFNTRLRQFCDLNYEHQCRFKHKILKIDVKPARMNPNLINDILMDEVDRWIEYIDAMTGEGVGRYMP</sequence>
<organism evidence="1 2">
    <name type="scientific">Fusibacter paucivorans</name>
    <dbReference type="NCBI Taxonomy" id="76009"/>
    <lineage>
        <taxon>Bacteria</taxon>
        <taxon>Bacillati</taxon>
        <taxon>Bacillota</taxon>
        <taxon>Clostridia</taxon>
        <taxon>Eubacteriales</taxon>
        <taxon>Eubacteriales Family XII. Incertae Sedis</taxon>
        <taxon>Fusibacter</taxon>
    </lineage>
</organism>
<reference evidence="1 2" key="1">
    <citation type="submission" date="2021-05" db="EMBL/GenBank/DDBJ databases">
        <title>Fusibacter ferrireducens sp. nov., an anaerobic, sulfur- and Fe-reducing bacterium isolated from the mangrove sediment.</title>
        <authorList>
            <person name="Qiu D."/>
        </authorList>
    </citation>
    <scope>NUCLEOTIDE SEQUENCE [LARGE SCALE GENOMIC DNA]</scope>
    <source>
        <strain evidence="1 2">DSM 12116</strain>
    </source>
</reference>
<accession>A0ABS5PPB9</accession>
<evidence type="ECO:0000313" key="2">
    <source>
        <dbReference type="Proteomes" id="UP000746471"/>
    </source>
</evidence>
<protein>
    <recommendedName>
        <fullName evidence="3">GGDEF domain-containing protein</fullName>
    </recommendedName>
</protein>
<dbReference type="RefSeq" id="WP_213235674.1">
    <property type="nucleotide sequence ID" value="NZ_JAHBCL010000006.1"/>
</dbReference>
<proteinExistence type="predicted"/>
<dbReference type="EMBL" id="JAHBCL010000006">
    <property type="protein sequence ID" value="MBS7525887.1"/>
    <property type="molecule type" value="Genomic_DNA"/>
</dbReference>
<evidence type="ECO:0008006" key="3">
    <source>
        <dbReference type="Google" id="ProtNLM"/>
    </source>
</evidence>
<dbReference type="Proteomes" id="UP000746471">
    <property type="component" value="Unassembled WGS sequence"/>
</dbReference>
<name>A0ABS5PPB9_9FIRM</name>
<dbReference type="Gene3D" id="3.30.450.20">
    <property type="entry name" value="PAS domain"/>
    <property type="match status" value="1"/>
</dbReference>
<keyword evidence="2" id="KW-1185">Reference proteome</keyword>
<gene>
    <name evidence="1" type="ORF">KHM83_04250</name>
</gene>